<evidence type="ECO:0000256" key="1">
    <source>
        <dbReference type="SAM" id="Phobius"/>
    </source>
</evidence>
<feature type="transmembrane region" description="Helical" evidence="1">
    <location>
        <begin position="95"/>
        <end position="113"/>
    </location>
</feature>
<feature type="transmembrane region" description="Helical" evidence="1">
    <location>
        <begin position="7"/>
        <end position="24"/>
    </location>
</feature>
<evidence type="ECO:0000313" key="2">
    <source>
        <dbReference type="EMBL" id="RCV58817.1"/>
    </source>
</evidence>
<feature type="transmembrane region" description="Helical" evidence="1">
    <location>
        <begin position="208"/>
        <end position="228"/>
    </location>
</feature>
<dbReference type="OrthoDB" id="9788195at2"/>
<dbReference type="PANTHER" id="PTHR36833:SF1">
    <property type="entry name" value="INTEGRAL MEMBRANE TRANSPORT PROTEIN"/>
    <property type="match status" value="1"/>
</dbReference>
<reference evidence="2 3" key="1">
    <citation type="submission" date="2018-04" db="EMBL/GenBank/DDBJ databases">
        <title>Novel actinobacteria from marine sediment.</title>
        <authorList>
            <person name="Ng Z.Y."/>
            <person name="Tan G.Y.A."/>
        </authorList>
    </citation>
    <scope>NUCLEOTIDE SEQUENCE [LARGE SCALE GENOMIC DNA]</scope>
    <source>
        <strain evidence="2 3">TPS81</strain>
    </source>
</reference>
<name>A0A368T8Q0_9ACTN</name>
<dbReference type="EMBL" id="QEIN01000081">
    <property type="protein sequence ID" value="RCV58817.1"/>
    <property type="molecule type" value="Genomic_DNA"/>
</dbReference>
<proteinExistence type="predicted"/>
<keyword evidence="1" id="KW-1133">Transmembrane helix</keyword>
<protein>
    <submittedName>
        <fullName evidence="2">Transporter</fullName>
    </submittedName>
</protein>
<keyword evidence="1" id="KW-0472">Membrane</keyword>
<sequence length="240" mass="25740">MLTFAQACTTAVELLAVVIVFGHAGRLGGFTLDEAMLFYGLTGTAFSTAHLLIGTVDRLGEHIRRGSLDTVLIRPVSPLVQIATEEFSPRRLGRTVPSAAALGYALSVLDIAWTPERVLMVPLLIGCGALICGSLWVTAASVQFLLTDARELVSSVTNGGWALTEYPLAIYGRDVVRAVTYLVPLAFVSWQPALYILDRPDPLGMPDWLRYASPAVAAAAVAVAALVWRTGLRHYRSTGS</sequence>
<feature type="transmembrane region" description="Helical" evidence="1">
    <location>
        <begin position="178"/>
        <end position="196"/>
    </location>
</feature>
<comment type="caution">
    <text evidence="2">The sequence shown here is derived from an EMBL/GenBank/DDBJ whole genome shotgun (WGS) entry which is preliminary data.</text>
</comment>
<keyword evidence="3" id="KW-1185">Reference proteome</keyword>
<organism evidence="2 3">
    <name type="scientific">Marinitenerispora sediminis</name>
    <dbReference type="NCBI Taxonomy" id="1931232"/>
    <lineage>
        <taxon>Bacteria</taxon>
        <taxon>Bacillati</taxon>
        <taxon>Actinomycetota</taxon>
        <taxon>Actinomycetes</taxon>
        <taxon>Streptosporangiales</taxon>
        <taxon>Nocardiopsidaceae</taxon>
        <taxon>Marinitenerispora</taxon>
    </lineage>
</organism>
<dbReference type="InterPro" id="IPR010390">
    <property type="entry name" value="ABC-2_transporter-like"/>
</dbReference>
<feature type="transmembrane region" description="Helical" evidence="1">
    <location>
        <begin position="119"/>
        <end position="146"/>
    </location>
</feature>
<evidence type="ECO:0000313" key="3">
    <source>
        <dbReference type="Proteomes" id="UP000253318"/>
    </source>
</evidence>
<dbReference type="PANTHER" id="PTHR36833">
    <property type="entry name" value="SLR0610 PROTEIN-RELATED"/>
    <property type="match status" value="1"/>
</dbReference>
<dbReference type="AlphaFoldDB" id="A0A368T8Q0"/>
<keyword evidence="1" id="KW-0812">Transmembrane</keyword>
<dbReference type="Pfam" id="PF06182">
    <property type="entry name" value="ABC2_membrane_6"/>
    <property type="match status" value="1"/>
</dbReference>
<accession>A0A368T8Q0</accession>
<dbReference type="Proteomes" id="UP000253318">
    <property type="component" value="Unassembled WGS sequence"/>
</dbReference>
<gene>
    <name evidence="2" type="ORF">DEF24_12075</name>
</gene>
<feature type="transmembrane region" description="Helical" evidence="1">
    <location>
        <begin position="36"/>
        <end position="56"/>
    </location>
</feature>